<dbReference type="AlphaFoldDB" id="A0A0J7BC18"/>
<name>A0A0J7BC18_COCIT</name>
<proteinExistence type="predicted"/>
<protein>
    <submittedName>
        <fullName evidence="1">Uncharacterized protein</fullName>
    </submittedName>
</protein>
<accession>A0A0J7BC18</accession>
<evidence type="ECO:0000313" key="1">
    <source>
        <dbReference type="EMBL" id="KMP07622.1"/>
    </source>
</evidence>
<sequence>MRGWVVQYNKAFRCEQLFKLQRRKFTRGMQGSGGSNNSSYKFANIDGYGYWFRFPGLEAFTIKLQNMSALKINVARSAVIRVCTDVNCVRTARLCQPDPEKEVDGDLHYFTTSRSFVLGLRGNLKLLQGEKKDAEEQPPFRQVHHSCGHCLIKVKNPSQYSGIMLTNTAIRLSLYVSSYFFGQSEAKFRALQLEI</sequence>
<evidence type="ECO:0000313" key="2">
    <source>
        <dbReference type="Proteomes" id="UP000054565"/>
    </source>
</evidence>
<dbReference type="EMBL" id="DS028097">
    <property type="protein sequence ID" value="KMP07622.1"/>
    <property type="molecule type" value="Genomic_DNA"/>
</dbReference>
<dbReference type="Proteomes" id="UP000054565">
    <property type="component" value="Unassembled WGS sequence"/>
</dbReference>
<gene>
    <name evidence="1" type="ORF">CIRG_07303</name>
</gene>
<organism evidence="1 2">
    <name type="scientific">Coccidioides immitis RMSCC 2394</name>
    <dbReference type="NCBI Taxonomy" id="404692"/>
    <lineage>
        <taxon>Eukaryota</taxon>
        <taxon>Fungi</taxon>
        <taxon>Dikarya</taxon>
        <taxon>Ascomycota</taxon>
        <taxon>Pezizomycotina</taxon>
        <taxon>Eurotiomycetes</taxon>
        <taxon>Eurotiomycetidae</taxon>
        <taxon>Onygenales</taxon>
        <taxon>Onygenaceae</taxon>
        <taxon>Coccidioides</taxon>
    </lineage>
</organism>
<reference evidence="2" key="1">
    <citation type="journal article" date="2010" name="Genome Res.">
        <title>Population genomic sequencing of Coccidioides fungi reveals recent hybridization and transposon control.</title>
        <authorList>
            <person name="Neafsey D.E."/>
            <person name="Barker B.M."/>
            <person name="Sharpton T.J."/>
            <person name="Stajich J.E."/>
            <person name="Park D.J."/>
            <person name="Whiston E."/>
            <person name="Hung C.-Y."/>
            <person name="McMahan C."/>
            <person name="White J."/>
            <person name="Sykes S."/>
            <person name="Heiman D."/>
            <person name="Young S."/>
            <person name="Zeng Q."/>
            <person name="Abouelleil A."/>
            <person name="Aftuck L."/>
            <person name="Bessette D."/>
            <person name="Brown A."/>
            <person name="FitzGerald M."/>
            <person name="Lui A."/>
            <person name="Macdonald J.P."/>
            <person name="Priest M."/>
            <person name="Orbach M.J."/>
            <person name="Galgiani J.N."/>
            <person name="Kirkland T.N."/>
            <person name="Cole G.T."/>
            <person name="Birren B.W."/>
            <person name="Henn M.R."/>
            <person name="Taylor J.W."/>
            <person name="Rounsley S.D."/>
        </authorList>
    </citation>
    <scope>NUCLEOTIDE SEQUENCE [LARGE SCALE GENOMIC DNA]</scope>
    <source>
        <strain evidence="2">RMSCC 2394</strain>
    </source>
</reference>